<dbReference type="AlphaFoldDB" id="A0A2N9LTT1"/>
<evidence type="ECO:0000313" key="1">
    <source>
        <dbReference type="EMBL" id="SPE26619.1"/>
    </source>
</evidence>
<gene>
    <name evidence="1" type="ORF">SBA5_550042</name>
</gene>
<organism evidence="1 2">
    <name type="scientific">Candidatus Sulfuritelmatomonas gaucii</name>
    <dbReference type="NCBI Taxonomy" id="2043161"/>
    <lineage>
        <taxon>Bacteria</taxon>
        <taxon>Pseudomonadati</taxon>
        <taxon>Acidobacteriota</taxon>
        <taxon>Terriglobia</taxon>
        <taxon>Terriglobales</taxon>
        <taxon>Acidobacteriaceae</taxon>
        <taxon>Candidatus Sulfuritelmatomonas</taxon>
    </lineage>
</organism>
<sequence length="142" mass="15698">MNGWDASIAFPAWRSLRFKIETYGYLGSNLNAPQHPYFMMAGGQYGRRFGRESAFVEALVGEGGINANWGANATPGETASFATLLGGGFDTPLTRRLAFRIDGGYQWSHYYLAPPTLPNIPYRIPGLPNNFARLSTGCVWHF</sequence>
<evidence type="ECO:0008006" key="3">
    <source>
        <dbReference type="Google" id="ProtNLM"/>
    </source>
</evidence>
<evidence type="ECO:0000313" key="2">
    <source>
        <dbReference type="Proteomes" id="UP000239735"/>
    </source>
</evidence>
<dbReference type="Proteomes" id="UP000239735">
    <property type="component" value="Unassembled WGS sequence"/>
</dbReference>
<reference evidence="2" key="1">
    <citation type="submission" date="2018-02" db="EMBL/GenBank/DDBJ databases">
        <authorList>
            <person name="Hausmann B."/>
        </authorList>
    </citation>
    <scope>NUCLEOTIDE SEQUENCE [LARGE SCALE GENOMIC DNA]</scope>
    <source>
        <strain evidence="2">Peat soil MAG SbA5</strain>
    </source>
</reference>
<protein>
    <recommendedName>
        <fullName evidence="3">Porin</fullName>
    </recommendedName>
</protein>
<dbReference type="OrthoDB" id="116075at2"/>
<accession>A0A2N9LTT1</accession>
<name>A0A2N9LTT1_9BACT</name>
<dbReference type="EMBL" id="OKRB01000114">
    <property type="protein sequence ID" value="SPE26619.1"/>
    <property type="molecule type" value="Genomic_DNA"/>
</dbReference>
<proteinExistence type="predicted"/>